<gene>
    <name evidence="8" type="primary">8030054</name>
    <name evidence="7" type="ORF">IscW_ISCW024261</name>
</gene>
<dbReference type="EnsemblMetazoa" id="ISCW024261-RA">
    <property type="protein sequence ID" value="ISCW024261-PA"/>
    <property type="gene ID" value="ISCW024261"/>
</dbReference>
<dbReference type="Pfam" id="PF04831">
    <property type="entry name" value="POPDC1-3"/>
    <property type="match status" value="1"/>
</dbReference>
<keyword evidence="3 5" id="KW-1133">Transmembrane helix</keyword>
<dbReference type="Proteomes" id="UP000001555">
    <property type="component" value="Unassembled WGS sequence"/>
</dbReference>
<feature type="domain" description="POPDC1-3" evidence="6">
    <location>
        <begin position="11"/>
        <end position="122"/>
    </location>
</feature>
<keyword evidence="2 5" id="KW-0812">Transmembrane</keyword>
<organism>
    <name type="scientific">Ixodes scapularis</name>
    <name type="common">Black-legged tick</name>
    <name type="synonym">Deer tick</name>
    <dbReference type="NCBI Taxonomy" id="6945"/>
    <lineage>
        <taxon>Eukaryota</taxon>
        <taxon>Metazoa</taxon>
        <taxon>Ecdysozoa</taxon>
        <taxon>Arthropoda</taxon>
        <taxon>Chelicerata</taxon>
        <taxon>Arachnida</taxon>
        <taxon>Acari</taxon>
        <taxon>Parasitiformes</taxon>
        <taxon>Ixodida</taxon>
        <taxon>Ixodoidea</taxon>
        <taxon>Ixodidae</taxon>
        <taxon>Ixodinae</taxon>
        <taxon>Ixodes</taxon>
    </lineage>
</organism>
<dbReference type="KEGG" id="isc:8030054"/>
<evidence type="ECO:0000256" key="3">
    <source>
        <dbReference type="ARBA" id="ARBA00022989"/>
    </source>
</evidence>
<dbReference type="InterPro" id="IPR055272">
    <property type="entry name" value="POPDC1-3_dom"/>
</dbReference>
<dbReference type="GO" id="GO:0051146">
    <property type="term" value="P:striated muscle cell differentiation"/>
    <property type="evidence" value="ECO:0000318"/>
    <property type="project" value="GO_Central"/>
</dbReference>
<dbReference type="EMBL" id="ABJB010445121">
    <property type="status" value="NOT_ANNOTATED_CDS"/>
    <property type="molecule type" value="Genomic_DNA"/>
</dbReference>
<evidence type="ECO:0000313" key="8">
    <source>
        <dbReference type="EnsemblMetazoa" id="ISCW024261-PA"/>
    </source>
</evidence>
<dbReference type="VEuPathDB" id="VectorBase:ISCP_026359"/>
<dbReference type="PANTHER" id="PTHR12101:SF1">
    <property type="entry name" value="BVES"/>
    <property type="match status" value="1"/>
</dbReference>
<dbReference type="GO" id="GO:0030552">
    <property type="term" value="F:cAMP binding"/>
    <property type="evidence" value="ECO:0000318"/>
    <property type="project" value="GO_Central"/>
</dbReference>
<dbReference type="GO" id="GO:0042383">
    <property type="term" value="C:sarcolemma"/>
    <property type="evidence" value="ECO:0000318"/>
    <property type="project" value="GO_Central"/>
</dbReference>
<dbReference type="InterPro" id="IPR006916">
    <property type="entry name" value="POPDC1-3"/>
</dbReference>
<comment type="subcellular location">
    <subcellularLocation>
        <location evidence="1">Membrane</location>
        <topology evidence="1">Multi-pass membrane protein</topology>
    </subcellularLocation>
</comment>
<protein>
    <submittedName>
        <fullName evidence="7 8">Popeye domain-containing protein, putative</fullName>
    </submittedName>
</protein>
<dbReference type="GO" id="GO:0042391">
    <property type="term" value="P:regulation of membrane potential"/>
    <property type="evidence" value="ECO:0000318"/>
    <property type="project" value="GO_Central"/>
</dbReference>
<dbReference type="PaxDb" id="6945-B7PJX0"/>
<evidence type="ECO:0000313" key="9">
    <source>
        <dbReference type="Proteomes" id="UP000001555"/>
    </source>
</evidence>
<reference evidence="8" key="2">
    <citation type="submission" date="2020-05" db="UniProtKB">
        <authorList>
            <consortium name="EnsemblMetazoa"/>
        </authorList>
    </citation>
    <scope>IDENTIFICATION</scope>
    <source>
        <strain evidence="8">wikel</strain>
    </source>
</reference>
<name>B7PJX0_IXOSC</name>
<dbReference type="EMBL" id="DS728968">
    <property type="protein sequence ID" value="EEC06892.1"/>
    <property type="molecule type" value="Genomic_DNA"/>
</dbReference>
<evidence type="ECO:0000256" key="4">
    <source>
        <dbReference type="ARBA" id="ARBA00023136"/>
    </source>
</evidence>
<feature type="transmembrane region" description="Helical" evidence="5">
    <location>
        <begin position="40"/>
        <end position="57"/>
    </location>
</feature>
<dbReference type="GO" id="GO:0007519">
    <property type="term" value="P:skeletal muscle tissue development"/>
    <property type="evidence" value="ECO:0000318"/>
    <property type="project" value="GO_Central"/>
</dbReference>
<dbReference type="VEuPathDB" id="VectorBase:ISCI024261"/>
<dbReference type="AlphaFoldDB" id="B7PJX0"/>
<evidence type="ECO:0000256" key="2">
    <source>
        <dbReference type="ARBA" id="ARBA00022692"/>
    </source>
</evidence>
<evidence type="ECO:0000256" key="1">
    <source>
        <dbReference type="ARBA" id="ARBA00004141"/>
    </source>
</evidence>
<accession>B7PJX0</accession>
<keyword evidence="4 5" id="KW-0472">Membrane</keyword>
<dbReference type="VEuPathDB" id="VectorBase:ISCW024261"/>
<dbReference type="OrthoDB" id="425611at2759"/>
<evidence type="ECO:0000259" key="6">
    <source>
        <dbReference type="Pfam" id="PF04831"/>
    </source>
</evidence>
<feature type="transmembrane region" description="Helical" evidence="5">
    <location>
        <begin position="6"/>
        <end position="28"/>
    </location>
</feature>
<keyword evidence="9" id="KW-1185">Reference proteome</keyword>
<proteinExistence type="predicted"/>
<reference evidence="7 9" key="1">
    <citation type="submission" date="2008-03" db="EMBL/GenBank/DDBJ databases">
        <title>Annotation of Ixodes scapularis.</title>
        <authorList>
            <consortium name="Ixodes scapularis Genome Project Consortium"/>
            <person name="Caler E."/>
            <person name="Hannick L.I."/>
            <person name="Bidwell S."/>
            <person name="Joardar V."/>
            <person name="Thiagarajan M."/>
            <person name="Amedeo P."/>
            <person name="Galinsky K.J."/>
            <person name="Schobel S."/>
            <person name="Inman J."/>
            <person name="Hostetler J."/>
            <person name="Miller J."/>
            <person name="Hammond M."/>
            <person name="Megy K."/>
            <person name="Lawson D."/>
            <person name="Kodira C."/>
            <person name="Sutton G."/>
            <person name="Meyer J."/>
            <person name="Hill C.A."/>
            <person name="Birren B."/>
            <person name="Nene V."/>
            <person name="Collins F."/>
            <person name="Alarcon-Chaidez F."/>
            <person name="Wikel S."/>
            <person name="Strausberg R."/>
        </authorList>
    </citation>
    <scope>NUCLEOTIDE SEQUENCE [LARGE SCALE GENOMIC DNA]</scope>
    <source>
        <strain evidence="9">Wikel</strain>
        <strain evidence="7">Wikel colony</strain>
    </source>
</reference>
<feature type="non-terminal residue" evidence="7">
    <location>
        <position position="1"/>
    </location>
</feature>
<sequence>GGICPAWLNINHYLFQIANFFLLLSYLIPGGPYALLQLRVVIGLGSFFFALWGYVILCAFDTLVWNALFTLINLVHICVLVRGLQRVSFITELEAVFEDLFRPLGVTRHQFQGVNACVGEIRELSDREVFAVQKVSRNDNLSLVVSGNLLVTENQRTLQQVGK</sequence>
<dbReference type="GO" id="GO:0007507">
    <property type="term" value="P:heart development"/>
    <property type="evidence" value="ECO:0000318"/>
    <property type="project" value="GO_Central"/>
</dbReference>
<evidence type="ECO:0000256" key="5">
    <source>
        <dbReference type="SAM" id="Phobius"/>
    </source>
</evidence>
<dbReference type="PANTHER" id="PTHR12101">
    <property type="entry name" value="POPEYE DOMAIN CONTAINING PROTEIN"/>
    <property type="match status" value="1"/>
</dbReference>
<feature type="non-terminal residue" evidence="7">
    <location>
        <position position="163"/>
    </location>
</feature>
<dbReference type="HOGENOM" id="CLU_1763406_0_0_1"/>
<evidence type="ECO:0000313" key="7">
    <source>
        <dbReference type="EMBL" id="EEC06892.1"/>
    </source>
</evidence>
<feature type="transmembrane region" description="Helical" evidence="5">
    <location>
        <begin position="63"/>
        <end position="81"/>
    </location>
</feature>